<evidence type="ECO:0000313" key="1">
    <source>
        <dbReference type="EMBL" id="RVW96976.1"/>
    </source>
</evidence>
<gene>
    <name evidence="1" type="ORF">CK203_032368</name>
</gene>
<comment type="caution">
    <text evidence="1">The sequence shown here is derived from an EMBL/GenBank/DDBJ whole genome shotgun (WGS) entry which is preliminary data.</text>
</comment>
<name>A0A438IJU9_VITVI</name>
<organism evidence="1 2">
    <name type="scientific">Vitis vinifera</name>
    <name type="common">Grape</name>
    <dbReference type="NCBI Taxonomy" id="29760"/>
    <lineage>
        <taxon>Eukaryota</taxon>
        <taxon>Viridiplantae</taxon>
        <taxon>Streptophyta</taxon>
        <taxon>Embryophyta</taxon>
        <taxon>Tracheophyta</taxon>
        <taxon>Spermatophyta</taxon>
        <taxon>Magnoliopsida</taxon>
        <taxon>eudicotyledons</taxon>
        <taxon>Gunneridae</taxon>
        <taxon>Pentapetalae</taxon>
        <taxon>rosids</taxon>
        <taxon>Vitales</taxon>
        <taxon>Vitaceae</taxon>
        <taxon>Viteae</taxon>
        <taxon>Vitis</taxon>
    </lineage>
</organism>
<protein>
    <submittedName>
        <fullName evidence="1">Uncharacterized protein</fullName>
    </submittedName>
</protein>
<evidence type="ECO:0000313" key="2">
    <source>
        <dbReference type="Proteomes" id="UP000288805"/>
    </source>
</evidence>
<accession>A0A438IJU9</accession>
<dbReference type="AlphaFoldDB" id="A0A438IJU9"/>
<dbReference type="EMBL" id="QGNW01000104">
    <property type="protein sequence ID" value="RVW96976.1"/>
    <property type="molecule type" value="Genomic_DNA"/>
</dbReference>
<proteinExistence type="predicted"/>
<sequence>MFLIRNYYLQFVLDFWKEHQYRVTTYVDKNFFIATYLWVTNEGLSSVMEITMGIELIVTGCTRNGGSPFTSLCKDAGLVESSFLPIWCGLGSLWFSEGNSLWVKGSRHCSILVISKQEGLGDGVWIDKIPDLSGGVVALPTAVTHSCAVQSGEKIMQYGQSIDDEEAIQSQIPRLLVLDGLTTFISLESQKWWKGVDNSTFLVDFRRSREAQQEADRLVKRGASTFSSFERERDHLVCWDHVCKPKRDGGLALGIISLRNKALLGLFSMSSFYKALSVYLASLVLNPFAPIKLMNSRAPPKVKSFS</sequence>
<dbReference type="Proteomes" id="UP000288805">
    <property type="component" value="Unassembled WGS sequence"/>
</dbReference>
<reference evidence="1 2" key="1">
    <citation type="journal article" date="2018" name="PLoS Genet.">
        <title>Population sequencing reveals clonal diversity and ancestral inbreeding in the grapevine cultivar Chardonnay.</title>
        <authorList>
            <person name="Roach M.J."/>
            <person name="Johnson D.L."/>
            <person name="Bohlmann J."/>
            <person name="van Vuuren H.J."/>
            <person name="Jones S.J."/>
            <person name="Pretorius I.S."/>
            <person name="Schmidt S.A."/>
            <person name="Borneman A.R."/>
        </authorList>
    </citation>
    <scope>NUCLEOTIDE SEQUENCE [LARGE SCALE GENOMIC DNA]</scope>
    <source>
        <strain evidence="2">cv. Chardonnay</strain>
        <tissue evidence="1">Leaf</tissue>
    </source>
</reference>